<evidence type="ECO:0000313" key="1">
    <source>
        <dbReference type="EMBL" id="KDD69572.1"/>
    </source>
</evidence>
<dbReference type="Gene3D" id="3.40.50.1820">
    <property type="entry name" value="alpha/beta hydrolase"/>
    <property type="match status" value="1"/>
</dbReference>
<comment type="caution">
    <text evidence="1">The sequence shown here is derived from an EMBL/GenBank/DDBJ whole genome shotgun (WGS) entry which is preliminary data.</text>
</comment>
<protein>
    <recommendedName>
        <fullName evidence="3">AB hydrolase-1 domain-containing protein</fullName>
    </recommendedName>
</protein>
<gene>
    <name evidence="1" type="ORF">V466_08815</name>
</gene>
<dbReference type="SUPFAM" id="SSF53474">
    <property type="entry name" value="alpha/beta-Hydrolases"/>
    <property type="match status" value="1"/>
</dbReference>
<sequence>MDSAIAVVNPPKIPKTYKALFERAITGSLVEGDLEIKYYQWPGARTTLCLHGSNGNSAQFGKLISRLVSRGQGVVAVDIPSHDARGRFIPSNNIGHGLIALEKKCGEFHAAVAHSMACSWALWALKNGMHSRKVVCLSPAATQDYVFERFIALQTSSGISISELEEEISRSFGASWREKYSTINLCKSLLVDALIYHDLDDQVIEFEQGGKPLAQQWSGAVLRETIGLGHVGAFRNEKVMDEIALFVN</sequence>
<evidence type="ECO:0008006" key="3">
    <source>
        <dbReference type="Google" id="ProtNLM"/>
    </source>
</evidence>
<name>A0A059L5G2_9PSED</name>
<reference evidence="1 2" key="1">
    <citation type="submission" date="2013-12" db="EMBL/GenBank/DDBJ databases">
        <authorList>
            <person name="Formusa P.A."/>
            <person name="Habash M."/>
            <person name="Lee H."/>
            <person name="Trevors J.T."/>
        </authorList>
    </citation>
    <scope>NUCLEOTIDE SEQUENCE [LARGE SCALE GENOMIC DNA]</scope>
    <source>
        <strain evidence="1 2">PD30</strain>
    </source>
</reference>
<evidence type="ECO:0000313" key="2">
    <source>
        <dbReference type="Proteomes" id="UP000026739"/>
    </source>
</evidence>
<proteinExistence type="predicted"/>
<dbReference type="RefSeq" id="WP_033056062.1">
    <property type="nucleotide sequence ID" value="NZ_AZQQ01000066.1"/>
</dbReference>
<dbReference type="EMBL" id="AZQQ01000066">
    <property type="protein sequence ID" value="KDD69572.1"/>
    <property type="molecule type" value="Genomic_DNA"/>
</dbReference>
<accession>A0A059L5G2</accession>
<organism evidence="1 2">
    <name type="scientific">Pseudomonas mandelii PD30</name>
    <dbReference type="NCBI Taxonomy" id="1419583"/>
    <lineage>
        <taxon>Bacteria</taxon>
        <taxon>Pseudomonadati</taxon>
        <taxon>Pseudomonadota</taxon>
        <taxon>Gammaproteobacteria</taxon>
        <taxon>Pseudomonadales</taxon>
        <taxon>Pseudomonadaceae</taxon>
        <taxon>Pseudomonas</taxon>
    </lineage>
</organism>
<dbReference type="Proteomes" id="UP000026739">
    <property type="component" value="Unassembled WGS sequence"/>
</dbReference>
<dbReference type="InterPro" id="IPR029058">
    <property type="entry name" value="AB_hydrolase_fold"/>
</dbReference>
<dbReference type="eggNOG" id="COG1073">
    <property type="taxonomic scope" value="Bacteria"/>
</dbReference>
<dbReference type="AlphaFoldDB" id="A0A059L5G2"/>